<dbReference type="Gene3D" id="3.40.50.300">
    <property type="entry name" value="P-loop containing nucleotide triphosphate hydrolases"/>
    <property type="match status" value="1"/>
</dbReference>
<gene>
    <name evidence="7" type="primary">cbiA</name>
    <name evidence="10" type="ORF">ISF26_18505</name>
</gene>
<dbReference type="InterPro" id="IPR029062">
    <property type="entry name" value="Class_I_gatase-like"/>
</dbReference>
<comment type="cofactor">
    <cofactor evidence="1 7">
        <name>Mg(2+)</name>
        <dbReference type="ChEBI" id="CHEBI:18420"/>
    </cofactor>
</comment>
<dbReference type="InterPro" id="IPR004484">
    <property type="entry name" value="CbiA/CobB_synth"/>
</dbReference>
<feature type="active site" description="Nucleophile" evidence="7">
    <location>
        <position position="325"/>
    </location>
</feature>
<dbReference type="SUPFAM" id="SSF52317">
    <property type="entry name" value="Class I glutamine amidotransferase-like"/>
    <property type="match status" value="1"/>
</dbReference>
<dbReference type="Gene3D" id="3.40.50.880">
    <property type="match status" value="1"/>
</dbReference>
<dbReference type="RefSeq" id="WP_230840805.1">
    <property type="nucleotide sequence ID" value="NZ_CP063845.1"/>
</dbReference>
<feature type="domain" description="CobB/CobQ-like glutamine amidotransferase" evidence="9">
    <location>
        <begin position="244"/>
        <end position="428"/>
    </location>
</feature>
<organism evidence="10 11">
    <name type="scientific">Gloeobacter morelensis MG652769</name>
    <dbReference type="NCBI Taxonomy" id="2781736"/>
    <lineage>
        <taxon>Bacteria</taxon>
        <taxon>Bacillati</taxon>
        <taxon>Cyanobacteriota</taxon>
        <taxon>Cyanophyceae</taxon>
        <taxon>Gloeobacterales</taxon>
        <taxon>Gloeobacteraceae</taxon>
        <taxon>Gloeobacter</taxon>
        <taxon>Gloeobacter morelensis</taxon>
    </lineage>
</organism>
<keyword evidence="7" id="KW-0169">Cobalamin biosynthesis</keyword>
<dbReference type="InterPro" id="IPR002586">
    <property type="entry name" value="CobQ/CobB/MinD/ParA_Nub-bd_dom"/>
</dbReference>
<evidence type="ECO:0000256" key="1">
    <source>
        <dbReference type="ARBA" id="ARBA00001946"/>
    </source>
</evidence>
<protein>
    <recommendedName>
        <fullName evidence="7">Cobyrinate a,c-diamide synthase</fullName>
        <ecNumber evidence="7">6.3.5.11</ecNumber>
    </recommendedName>
    <alternativeName>
        <fullName evidence="7">Cobyrinic acid a,c-diamide synthetase</fullName>
    </alternativeName>
</protein>
<evidence type="ECO:0000259" key="9">
    <source>
        <dbReference type="Pfam" id="PF07685"/>
    </source>
</evidence>
<evidence type="ECO:0000256" key="6">
    <source>
        <dbReference type="ARBA" id="ARBA00022962"/>
    </source>
</evidence>
<comment type="catalytic activity">
    <reaction evidence="7">
        <text>cob(II)yrinate + 2 L-glutamine + 2 ATP + 2 H2O = cob(II)yrinate a,c diamide + 2 L-glutamate + 2 ADP + 2 phosphate + 2 H(+)</text>
        <dbReference type="Rhea" id="RHEA:26289"/>
        <dbReference type="ChEBI" id="CHEBI:15377"/>
        <dbReference type="ChEBI" id="CHEBI:15378"/>
        <dbReference type="ChEBI" id="CHEBI:29985"/>
        <dbReference type="ChEBI" id="CHEBI:30616"/>
        <dbReference type="ChEBI" id="CHEBI:43474"/>
        <dbReference type="ChEBI" id="CHEBI:58359"/>
        <dbReference type="ChEBI" id="CHEBI:58537"/>
        <dbReference type="ChEBI" id="CHEBI:58894"/>
        <dbReference type="ChEBI" id="CHEBI:456216"/>
        <dbReference type="EC" id="6.3.5.11"/>
    </reaction>
</comment>
<comment type="miscellaneous">
    <text evidence="7">The a and c carboxylates of cobyrinate are activated for nucleophilic attack via formation of a phosphorylated intermediate by ATP. CbiA catalyzes first the amidation of the c-carboxylate, and then that of the a-carboxylate.</text>
</comment>
<dbReference type="SUPFAM" id="SSF52540">
    <property type="entry name" value="P-loop containing nucleoside triphosphate hydrolases"/>
    <property type="match status" value="1"/>
</dbReference>
<feature type="domain" description="CobQ/CobB/MinD/ParA nucleotide binding" evidence="8">
    <location>
        <begin position="3"/>
        <end position="187"/>
    </location>
</feature>
<keyword evidence="3 7" id="KW-0547">Nucleotide-binding</keyword>
<evidence type="ECO:0000256" key="5">
    <source>
        <dbReference type="ARBA" id="ARBA00022842"/>
    </source>
</evidence>
<dbReference type="PANTHER" id="PTHR43873:SF1">
    <property type="entry name" value="COBYRINATE A,C-DIAMIDE SYNTHASE"/>
    <property type="match status" value="1"/>
</dbReference>
<evidence type="ECO:0000313" key="10">
    <source>
        <dbReference type="EMBL" id="UFP93752.1"/>
    </source>
</evidence>
<comment type="pathway">
    <text evidence="7">Cofactor biosynthesis; adenosylcobalamin biosynthesis; cob(II)yrinate a,c-diamide from sirohydrochlorin (anaerobic route): step 10/10.</text>
</comment>
<dbReference type="CDD" id="cd03130">
    <property type="entry name" value="GATase1_CobB"/>
    <property type="match status" value="1"/>
</dbReference>
<dbReference type="Proteomes" id="UP001054846">
    <property type="component" value="Chromosome"/>
</dbReference>
<evidence type="ECO:0000256" key="7">
    <source>
        <dbReference type="HAMAP-Rule" id="MF_00027"/>
    </source>
</evidence>
<keyword evidence="4 7" id="KW-0067">ATP-binding</keyword>
<evidence type="ECO:0000313" key="11">
    <source>
        <dbReference type="Proteomes" id="UP001054846"/>
    </source>
</evidence>
<dbReference type="CDD" id="cd05388">
    <property type="entry name" value="CobB_N"/>
    <property type="match status" value="1"/>
</dbReference>
<name>A0ABY3PJB4_9CYAN</name>
<dbReference type="InterPro" id="IPR011698">
    <property type="entry name" value="GATase_3"/>
</dbReference>
<dbReference type="HAMAP" id="MF_00027">
    <property type="entry name" value="CobB_CbiA"/>
    <property type="match status" value="1"/>
</dbReference>
<keyword evidence="11" id="KW-1185">Reference proteome</keyword>
<evidence type="ECO:0000259" key="8">
    <source>
        <dbReference type="Pfam" id="PF01656"/>
    </source>
</evidence>
<evidence type="ECO:0000256" key="2">
    <source>
        <dbReference type="ARBA" id="ARBA00022598"/>
    </source>
</evidence>
<evidence type="ECO:0000256" key="4">
    <source>
        <dbReference type="ARBA" id="ARBA00022840"/>
    </source>
</evidence>
<dbReference type="Pfam" id="PF01656">
    <property type="entry name" value="CbiA"/>
    <property type="match status" value="1"/>
</dbReference>
<reference evidence="10 11" key="1">
    <citation type="journal article" date="2021" name="Genome Biol. Evol.">
        <title>Complete Genome Sequencing of a Novel Gloeobacter Species from a Waterfall Cave in Mexico.</title>
        <authorList>
            <person name="Saw J.H."/>
            <person name="Cardona T."/>
            <person name="Montejano G."/>
        </authorList>
    </citation>
    <scope>NUCLEOTIDE SEQUENCE [LARGE SCALE GENOMIC DNA]</scope>
    <source>
        <strain evidence="10">MG652769</strain>
    </source>
</reference>
<dbReference type="PROSITE" id="PS51274">
    <property type="entry name" value="GATASE_COBBQ"/>
    <property type="match status" value="1"/>
</dbReference>
<accession>A0ABY3PJB4</accession>
<comment type="similarity">
    <text evidence="7">Belongs to the CobB/CbiA family.</text>
</comment>
<comment type="function">
    <text evidence="7">Catalyzes the ATP-dependent amidation of the two carboxylate groups at positions a and c of cobyrinate, using either L-glutamine or ammonia as the nitrogen source.</text>
</comment>
<proteinExistence type="inferred from homology"/>
<feature type="site" description="Increases nucleophilicity of active site Cys" evidence="7">
    <location>
        <position position="421"/>
    </location>
</feature>
<dbReference type="EMBL" id="CP063845">
    <property type="protein sequence ID" value="UFP93752.1"/>
    <property type="molecule type" value="Genomic_DNA"/>
</dbReference>
<evidence type="ECO:0000256" key="3">
    <source>
        <dbReference type="ARBA" id="ARBA00022741"/>
    </source>
</evidence>
<dbReference type="Pfam" id="PF07685">
    <property type="entry name" value="GATase_3"/>
    <property type="match status" value="1"/>
</dbReference>
<dbReference type="NCBIfam" id="TIGR00379">
    <property type="entry name" value="cobB"/>
    <property type="match status" value="1"/>
</dbReference>
<dbReference type="InterPro" id="IPR027417">
    <property type="entry name" value="P-loop_NTPase"/>
</dbReference>
<sequence length="452" mass="49340">MAVIIAAPASGTGKTTITLAVLAYLKAHGLRVRSFKVGPDYIDPMFHAAVTGQGCVNLDLFLTDEPFVRATYHHHCQAQQAAVIEGVMGLFDGRAGQGDFASTAHVARLLRLPVILVIDGAGAGFSVAATLYGFRRFDPRVRIAGVILNRVGSERHAQILAEAVRSQGLELLGTVYKDETIALPHRHLGLVPVEELSDFRRTQRQLAALAARSFDWQQLLPLVAIQPAAPALPRWEAEPLPPVRIAVARDRAFSFYYQDNLELLAALGAQLEAFSPLAGEWPDCRGYLLGGGFPELCAGELSEKNRFWEGLRGAVARGVPLYAECGGLMVLGEALRTAEGHSHPMAGILEASCWMGKRTVLGYRVATALHSSCVVEAGRQVRGHLFHRSRMEPQPGVPLWQLDDDGQEGWVRGNLHASYLHLHWGTQAWAARRFMRRCLAAALEGKSTPARF</sequence>
<keyword evidence="6 7" id="KW-0315">Glutamine amidotransferase</keyword>
<dbReference type="EC" id="6.3.5.11" evidence="7"/>
<keyword evidence="5 7" id="KW-0460">Magnesium</keyword>
<keyword evidence="2 7" id="KW-0436">Ligase</keyword>
<dbReference type="PANTHER" id="PTHR43873">
    <property type="entry name" value="COBYRINATE A,C-DIAMIDE SYNTHASE"/>
    <property type="match status" value="1"/>
</dbReference>
<comment type="domain">
    <text evidence="7">Comprises of two domains. The C-terminal domain contains the binding site for glutamine and catalyzes the hydrolysis of this substrate to glutamate and ammonia. The N-terminal domain is anticipated to bind ATP and cobyrinate and catalyzes the ultimate synthesis of the diamide product. The ammonia produced via the glutaminase domain is probably translocated to the adjacent domain via a molecular tunnel, where it reacts with an activated intermediate.</text>
</comment>
<dbReference type="NCBIfam" id="NF002204">
    <property type="entry name" value="PRK01077.1"/>
    <property type="match status" value="1"/>
</dbReference>